<feature type="coiled-coil region" evidence="6">
    <location>
        <begin position="722"/>
        <end position="749"/>
    </location>
</feature>
<feature type="compositionally biased region" description="Basic and acidic residues" evidence="7">
    <location>
        <begin position="771"/>
        <end position="780"/>
    </location>
</feature>
<feature type="region of interest" description="Disordered" evidence="7">
    <location>
        <begin position="570"/>
        <end position="647"/>
    </location>
</feature>
<evidence type="ECO:0000313" key="10">
    <source>
        <dbReference type="Proteomes" id="UP001163064"/>
    </source>
</evidence>
<comment type="subcellular location">
    <subcellularLocation>
        <location evidence="6">Cytoplasm</location>
    </subcellularLocation>
</comment>
<dbReference type="Gene3D" id="3.40.50.300">
    <property type="entry name" value="P-loop containing nucleotide triphosphate hydrolases"/>
    <property type="match status" value="2"/>
</dbReference>
<evidence type="ECO:0000256" key="6">
    <source>
        <dbReference type="HAMAP-Rule" id="MF_01894"/>
    </source>
</evidence>
<evidence type="ECO:0000259" key="8">
    <source>
        <dbReference type="SMART" id="SM00968"/>
    </source>
</evidence>
<dbReference type="InterPro" id="IPR027417">
    <property type="entry name" value="P-loop_NTPase"/>
</dbReference>
<dbReference type="InterPro" id="IPR036277">
    <property type="entry name" value="SMC_hinge_sf"/>
</dbReference>
<keyword evidence="4 6" id="KW-0175">Coiled coil</keyword>
<dbReference type="Pfam" id="PF02463">
    <property type="entry name" value="SMC_N"/>
    <property type="match status" value="1"/>
</dbReference>
<organism evidence="9 10">
    <name type="scientific">Streptomyces beihaiensis</name>
    <dbReference type="NCBI Taxonomy" id="2984495"/>
    <lineage>
        <taxon>Bacteria</taxon>
        <taxon>Bacillati</taxon>
        <taxon>Actinomycetota</taxon>
        <taxon>Actinomycetes</taxon>
        <taxon>Kitasatosporales</taxon>
        <taxon>Streptomycetaceae</taxon>
        <taxon>Streptomyces</taxon>
    </lineage>
</organism>
<evidence type="ECO:0000256" key="2">
    <source>
        <dbReference type="ARBA" id="ARBA00022741"/>
    </source>
</evidence>
<dbReference type="SUPFAM" id="SSF52540">
    <property type="entry name" value="P-loop containing nucleoside triphosphate hydrolases"/>
    <property type="match status" value="1"/>
</dbReference>
<dbReference type="RefSeq" id="WP_266596284.1">
    <property type="nucleotide sequence ID" value="NZ_JAPHNL010000024.1"/>
</dbReference>
<dbReference type="Proteomes" id="UP001163064">
    <property type="component" value="Unassembled WGS sequence"/>
</dbReference>
<dbReference type="PANTHER" id="PTHR43977">
    <property type="entry name" value="STRUCTURAL MAINTENANCE OF CHROMOSOMES PROTEIN 3"/>
    <property type="match status" value="1"/>
</dbReference>
<feature type="domain" description="SMC hinge" evidence="8">
    <location>
        <begin position="512"/>
        <end position="691"/>
    </location>
</feature>
<dbReference type="CDD" id="cd03278">
    <property type="entry name" value="ABC_SMC_barmotin"/>
    <property type="match status" value="2"/>
</dbReference>
<feature type="coiled-coil region" evidence="6">
    <location>
        <begin position="241"/>
        <end position="275"/>
    </location>
</feature>
<feature type="coiled-coil region" evidence="6">
    <location>
        <begin position="884"/>
        <end position="911"/>
    </location>
</feature>
<gene>
    <name evidence="6" type="primary">smc</name>
    <name evidence="9" type="ORF">OFY01_03900</name>
</gene>
<dbReference type="InterPro" id="IPR024704">
    <property type="entry name" value="SMC"/>
</dbReference>
<accession>A0ABT3TPH1</accession>
<evidence type="ECO:0000313" key="9">
    <source>
        <dbReference type="EMBL" id="MCX3058927.1"/>
    </source>
</evidence>
<dbReference type="Pfam" id="PF06470">
    <property type="entry name" value="SMC_hinge"/>
    <property type="match status" value="1"/>
</dbReference>
<sequence>MHLKALTLRGFKSFASATTLRFEPGITCVVGPNGSGKSNVVDALSWVMGEQGAKSLRGGKMEDVIFAGTTGRPPLGRAEVSLTIDNTDGALPIEYAEVTITRTMFRNGGSEYQINGDTCRLLDIQELLSDSGIGREMHVIVGQGQLDGVLHADPMGRRAFIEEAAGVLKHRKRKEKALRKLDAMQANLARVQDLTEELRRQLKPLGRQAAVARRAAVIQADLRDARLRLLADDLVRLREALSAEVADEAELKRRKEAAEEELKKALLREGHLEDEVRQLTPRLQRAQQTWYELSQLAERVRGTVSLADARVKSAASAPDEERRGRDPEDLEREAARVREQEAELTAALEAAQIALDETVAHRAELERELAVEERRLKDVARAIADRREGLARLQGQANAARSRAASAQAEIDRLATARDEARTRAVQAQEEYEQSQAEVDGLDATDADLAERHAEAKEALARAEAALSAAREAMTAAERKRAATAARHEALALGLRRKDGTGALLAARDRLTGLLGPAAELLSVAPGFEVPLAAAFGAAADAVAVTTPAAAAEALRELRKQDAGRAALLLTGDPTTTPLPAEPAPAAPTAGPGAPSAETRPGAVPDGPRGQAVAADGEAARTPEAADSPGPAAVPWPQRAAASGNTPGNAPGNALYAAELVRGPAELMSAVRHLLRGIAVVGTLEDAEDLVYARPELTAVTAEGDLLGAHFAHGGSAGAPSLLEVQASVDQAAAEFERLDAECEELGEAQRVAAERRTECAALVEELGQRQRAAERERSGRAQQLGRLAGQARGAAGEAERSAAAAAKAQDALERAVLEAEELAERLAVAEEQTAFGEGGDEEPDTSVRDRLSADGANARQTEMEARLQVRTHEERVKGLAGRADSLDRAARAEREARARAERRRARLKYEAAVAEAVASGARQLLAHAEVSIARADQERGLAERAKAERERELVAERARGRDLKAELDKLTDSVHRGEVLGAEKRLRIEQLETKALEELGVEPAGLVAEYGPDQPVPPSLPADGEELPEDPEHPRNQPRPFVRAEQEKRLASAERAYKQLGKVNPLALEEFAALEERHKFLSEQLEDLRKTRADLLQVVKEVDERVEQVFTEAYRDTAREFEGVFGRLFPGGEGRLVLTDPDNMLTTGVDVEARPPGKKVKRLSLLSGGERSLTAVALLVSIFKARPSPFYVMDEVEAALDDTNLQRLIRIMQELQEASQLIVITHQKRTMEVADALYGVSMQGDGVSKVISQRLR</sequence>
<dbReference type="EMBL" id="JAPHNL010000024">
    <property type="protein sequence ID" value="MCX3058927.1"/>
    <property type="molecule type" value="Genomic_DNA"/>
</dbReference>
<comment type="caution">
    <text evidence="9">The sequence shown here is derived from an EMBL/GenBank/DDBJ whole genome shotgun (WGS) entry which is preliminary data.</text>
</comment>
<comment type="subunit">
    <text evidence="6">Homodimer.</text>
</comment>
<keyword evidence="5 6" id="KW-0238">DNA-binding</keyword>
<proteinExistence type="inferred from homology"/>
<comment type="function">
    <text evidence="6">Required for chromosome condensation and partitioning.</text>
</comment>
<feature type="region of interest" description="Disordered" evidence="7">
    <location>
        <begin position="771"/>
        <end position="796"/>
    </location>
</feature>
<evidence type="ECO:0000256" key="4">
    <source>
        <dbReference type="ARBA" id="ARBA00023054"/>
    </source>
</evidence>
<dbReference type="SUPFAM" id="SSF75553">
    <property type="entry name" value="Smc hinge domain"/>
    <property type="match status" value="1"/>
</dbReference>
<keyword evidence="3 6" id="KW-0067">ATP-binding</keyword>
<dbReference type="InterPro" id="IPR010935">
    <property type="entry name" value="SMC_hinge"/>
</dbReference>
<feature type="binding site" evidence="6">
    <location>
        <begin position="32"/>
        <end position="39"/>
    </location>
    <ligand>
        <name>ATP</name>
        <dbReference type="ChEBI" id="CHEBI:30616"/>
    </ligand>
</feature>
<evidence type="ECO:0000256" key="3">
    <source>
        <dbReference type="ARBA" id="ARBA00022840"/>
    </source>
</evidence>
<evidence type="ECO:0000256" key="1">
    <source>
        <dbReference type="ARBA" id="ARBA00022490"/>
    </source>
</evidence>
<keyword evidence="1 6" id="KW-0963">Cytoplasm</keyword>
<dbReference type="Gene3D" id="1.20.1060.20">
    <property type="match status" value="1"/>
</dbReference>
<name>A0ABT3TPH1_9ACTN</name>
<feature type="compositionally biased region" description="Basic and acidic residues" evidence="7">
    <location>
        <begin position="319"/>
        <end position="333"/>
    </location>
</feature>
<feature type="region of interest" description="Disordered" evidence="7">
    <location>
        <begin position="309"/>
        <end position="333"/>
    </location>
</feature>
<evidence type="ECO:0000256" key="7">
    <source>
        <dbReference type="SAM" id="MobiDB-lite"/>
    </source>
</evidence>
<dbReference type="HAMAP" id="MF_01894">
    <property type="entry name" value="Smc_prok"/>
    <property type="match status" value="1"/>
</dbReference>
<feature type="compositionally biased region" description="Low complexity" evidence="7">
    <location>
        <begin position="781"/>
        <end position="796"/>
    </location>
</feature>
<feature type="compositionally biased region" description="Low complexity" evidence="7">
    <location>
        <begin position="570"/>
        <end position="579"/>
    </location>
</feature>
<dbReference type="InterPro" id="IPR011890">
    <property type="entry name" value="SMC_prok"/>
</dbReference>
<comment type="similarity">
    <text evidence="6">Belongs to the SMC family.</text>
</comment>
<feature type="coiled-coil region" evidence="6">
    <location>
        <begin position="806"/>
        <end position="833"/>
    </location>
</feature>
<feature type="region of interest" description="Disordered" evidence="7">
    <location>
        <begin position="1008"/>
        <end position="1049"/>
    </location>
</feature>
<feature type="compositionally biased region" description="Low complexity" evidence="7">
    <location>
        <begin position="587"/>
        <end position="599"/>
    </location>
</feature>
<dbReference type="InterPro" id="IPR003395">
    <property type="entry name" value="RecF/RecN/SMC_N"/>
</dbReference>
<reference evidence="9" key="1">
    <citation type="submission" date="2022-10" db="EMBL/GenBank/DDBJ databases">
        <title>Streptomyces beihaiensis sp. nov., a chitin degrading actinobacterium, isolated from shrimp pond soil.</title>
        <authorList>
            <person name="Xie J."/>
            <person name="Shen N."/>
        </authorList>
    </citation>
    <scope>NUCLEOTIDE SEQUENCE</scope>
    <source>
        <strain evidence="9">GXMU-J5</strain>
    </source>
</reference>
<protein>
    <recommendedName>
        <fullName evidence="6">Chromosome partition protein Smc</fullName>
    </recommendedName>
</protein>
<feature type="coiled-coil region" evidence="6">
    <location>
        <begin position="167"/>
        <end position="201"/>
    </location>
</feature>
<comment type="domain">
    <text evidence="6">Contains large globular domains required for ATP hydrolysis at each terminus and a third globular domain forming a flexible hinge near the middle of the molecule. These domains are separated by coiled-coil structures.</text>
</comment>
<dbReference type="Gene3D" id="3.30.70.1620">
    <property type="match status" value="1"/>
</dbReference>
<keyword evidence="2 6" id="KW-0547">Nucleotide-binding</keyword>
<keyword evidence="10" id="KW-1185">Reference proteome</keyword>
<dbReference type="SMART" id="SM00968">
    <property type="entry name" value="SMC_hinge"/>
    <property type="match status" value="1"/>
</dbReference>
<evidence type="ECO:0000256" key="5">
    <source>
        <dbReference type="ARBA" id="ARBA00023125"/>
    </source>
</evidence>
<dbReference type="PIRSF" id="PIRSF005719">
    <property type="entry name" value="SMC"/>
    <property type="match status" value="1"/>
</dbReference>